<dbReference type="SUPFAM" id="SSF55874">
    <property type="entry name" value="ATPase domain of HSP90 chaperone/DNA topoisomerase II/histidine kinase"/>
    <property type="match status" value="1"/>
</dbReference>
<dbReference type="CDD" id="cd16917">
    <property type="entry name" value="HATPase_UhpB-NarQ-NarX-like"/>
    <property type="match status" value="1"/>
</dbReference>
<evidence type="ECO:0000313" key="12">
    <source>
        <dbReference type="EMBL" id="GAA3713148.1"/>
    </source>
</evidence>
<accession>A0ABP7E1Q9</accession>
<keyword evidence="9" id="KW-0472">Membrane</keyword>
<reference evidence="13" key="1">
    <citation type="journal article" date="2019" name="Int. J. Syst. Evol. Microbiol.">
        <title>The Global Catalogue of Microorganisms (GCM) 10K type strain sequencing project: providing services to taxonomists for standard genome sequencing and annotation.</title>
        <authorList>
            <consortium name="The Broad Institute Genomics Platform"/>
            <consortium name="The Broad Institute Genome Sequencing Center for Infectious Disease"/>
            <person name="Wu L."/>
            <person name="Ma J."/>
        </authorList>
    </citation>
    <scope>NUCLEOTIDE SEQUENCE [LARGE SCALE GENOMIC DNA]</scope>
    <source>
        <strain evidence="13">JCM 16904</strain>
    </source>
</reference>
<keyword evidence="6 12" id="KW-0418">Kinase</keyword>
<keyword evidence="4" id="KW-0808">Transferase</keyword>
<name>A0ABP7E1Q9_9ACTN</name>
<feature type="transmembrane region" description="Helical" evidence="9">
    <location>
        <begin position="29"/>
        <end position="47"/>
    </location>
</feature>
<feature type="transmembrane region" description="Helical" evidence="9">
    <location>
        <begin position="6"/>
        <end position="22"/>
    </location>
</feature>
<evidence type="ECO:0000259" key="10">
    <source>
        <dbReference type="Pfam" id="PF02518"/>
    </source>
</evidence>
<dbReference type="InterPro" id="IPR003594">
    <property type="entry name" value="HATPase_dom"/>
</dbReference>
<feature type="transmembrane region" description="Helical" evidence="9">
    <location>
        <begin position="53"/>
        <end position="76"/>
    </location>
</feature>
<evidence type="ECO:0000259" key="11">
    <source>
        <dbReference type="Pfam" id="PF07730"/>
    </source>
</evidence>
<dbReference type="PANTHER" id="PTHR24421:SF10">
    <property type="entry name" value="NITRATE_NITRITE SENSOR PROTEIN NARQ"/>
    <property type="match status" value="1"/>
</dbReference>
<evidence type="ECO:0000256" key="9">
    <source>
        <dbReference type="SAM" id="Phobius"/>
    </source>
</evidence>
<protein>
    <recommendedName>
        <fullName evidence="2">histidine kinase</fullName>
        <ecNumber evidence="2">2.7.13.3</ecNumber>
    </recommendedName>
</protein>
<evidence type="ECO:0000256" key="2">
    <source>
        <dbReference type="ARBA" id="ARBA00012438"/>
    </source>
</evidence>
<keyword evidence="9" id="KW-0812">Transmembrane</keyword>
<keyword evidence="7" id="KW-0067">ATP-binding</keyword>
<proteinExistence type="predicted"/>
<keyword evidence="5" id="KW-0547">Nucleotide-binding</keyword>
<feature type="domain" description="Histidine kinase/HSP90-like ATPase" evidence="10">
    <location>
        <begin position="278"/>
        <end position="372"/>
    </location>
</feature>
<feature type="transmembrane region" description="Helical" evidence="9">
    <location>
        <begin position="124"/>
        <end position="144"/>
    </location>
</feature>
<dbReference type="InterPro" id="IPR050482">
    <property type="entry name" value="Sensor_HK_TwoCompSys"/>
</dbReference>
<organism evidence="12 13">
    <name type="scientific">Nonomuraea antimicrobica</name>
    <dbReference type="NCBI Taxonomy" id="561173"/>
    <lineage>
        <taxon>Bacteria</taxon>
        <taxon>Bacillati</taxon>
        <taxon>Actinomycetota</taxon>
        <taxon>Actinomycetes</taxon>
        <taxon>Streptosporangiales</taxon>
        <taxon>Streptosporangiaceae</taxon>
        <taxon>Nonomuraea</taxon>
    </lineage>
</organism>
<dbReference type="Proteomes" id="UP001500902">
    <property type="component" value="Unassembled WGS sequence"/>
</dbReference>
<evidence type="ECO:0000256" key="7">
    <source>
        <dbReference type="ARBA" id="ARBA00022840"/>
    </source>
</evidence>
<dbReference type="Pfam" id="PF07730">
    <property type="entry name" value="HisKA_3"/>
    <property type="match status" value="1"/>
</dbReference>
<comment type="catalytic activity">
    <reaction evidence="1">
        <text>ATP + protein L-histidine = ADP + protein N-phospho-L-histidine.</text>
        <dbReference type="EC" id="2.7.13.3"/>
    </reaction>
</comment>
<sequence>MSRRPYVAVAGVVALLNVYMFGDLLGLGGLGVLIGVLYGVPVVVAWYRPMVAWWSMLGLLLAATALGVGDWGPWLISDQLPQAVVMFTVALVSTWRVTAVAYLITLGAGVLSASWVQYRWPNVVLAMMIWGLSLLTATMLGHHLKMRRLSTLRVAEEYGKRRLLEERARVARELHDLVAHHMSVIAVQAATAPYRIKGGVSGEVAREFRDINAAASASLGEMRQLLGVLRGDRDGPLTEPQPGLGELAELVESARRAGTPVRMELQEPVPELGASVSLTVYRIVQEALSNVIKHANGAPTAVTIGRDGADLVVEVVNEAGAESASGAGAGAGAGAGFGLVGMRERVTLLGGELFAGTRADGRYAVRAVLPLEGK</sequence>
<dbReference type="EMBL" id="BAAAZP010000219">
    <property type="protein sequence ID" value="GAA3713148.1"/>
    <property type="molecule type" value="Genomic_DNA"/>
</dbReference>
<evidence type="ECO:0000256" key="5">
    <source>
        <dbReference type="ARBA" id="ARBA00022741"/>
    </source>
</evidence>
<dbReference type="Gene3D" id="1.20.5.1930">
    <property type="match status" value="1"/>
</dbReference>
<dbReference type="InterPro" id="IPR011712">
    <property type="entry name" value="Sig_transdc_His_kin_sub3_dim/P"/>
</dbReference>
<evidence type="ECO:0000313" key="13">
    <source>
        <dbReference type="Proteomes" id="UP001500902"/>
    </source>
</evidence>
<evidence type="ECO:0000256" key="8">
    <source>
        <dbReference type="ARBA" id="ARBA00023012"/>
    </source>
</evidence>
<comment type="caution">
    <text evidence="12">The sequence shown here is derived from an EMBL/GenBank/DDBJ whole genome shotgun (WGS) entry which is preliminary data.</text>
</comment>
<keyword evidence="3" id="KW-0597">Phosphoprotein</keyword>
<evidence type="ECO:0000256" key="4">
    <source>
        <dbReference type="ARBA" id="ARBA00022679"/>
    </source>
</evidence>
<gene>
    <name evidence="12" type="ORF">GCM10022224_093340</name>
</gene>
<dbReference type="PANTHER" id="PTHR24421">
    <property type="entry name" value="NITRATE/NITRITE SENSOR PROTEIN NARX-RELATED"/>
    <property type="match status" value="1"/>
</dbReference>
<feature type="domain" description="Signal transduction histidine kinase subgroup 3 dimerisation and phosphoacceptor" evidence="11">
    <location>
        <begin position="166"/>
        <end position="231"/>
    </location>
</feature>
<evidence type="ECO:0000256" key="6">
    <source>
        <dbReference type="ARBA" id="ARBA00022777"/>
    </source>
</evidence>
<dbReference type="GO" id="GO:0016301">
    <property type="term" value="F:kinase activity"/>
    <property type="evidence" value="ECO:0007669"/>
    <property type="project" value="UniProtKB-KW"/>
</dbReference>
<keyword evidence="8" id="KW-0902">Two-component regulatory system</keyword>
<dbReference type="Pfam" id="PF02518">
    <property type="entry name" value="HATPase_c"/>
    <property type="match status" value="1"/>
</dbReference>
<evidence type="ECO:0000256" key="1">
    <source>
        <dbReference type="ARBA" id="ARBA00000085"/>
    </source>
</evidence>
<evidence type="ECO:0000256" key="3">
    <source>
        <dbReference type="ARBA" id="ARBA00022553"/>
    </source>
</evidence>
<dbReference type="Gene3D" id="3.30.565.10">
    <property type="entry name" value="Histidine kinase-like ATPase, C-terminal domain"/>
    <property type="match status" value="1"/>
</dbReference>
<keyword evidence="9" id="KW-1133">Transmembrane helix</keyword>
<dbReference type="InterPro" id="IPR036890">
    <property type="entry name" value="HATPase_C_sf"/>
</dbReference>
<dbReference type="EC" id="2.7.13.3" evidence="2"/>
<keyword evidence="13" id="KW-1185">Reference proteome</keyword>